<dbReference type="InterPro" id="IPR027417">
    <property type="entry name" value="P-loop_NTPase"/>
</dbReference>
<reference evidence="1 2" key="1">
    <citation type="journal article" date="2016" name="Nat. Commun.">
        <title>Thousands of microbial genomes shed light on interconnected biogeochemical processes in an aquifer system.</title>
        <authorList>
            <person name="Anantharaman K."/>
            <person name="Brown C.T."/>
            <person name="Hug L.A."/>
            <person name="Sharon I."/>
            <person name="Castelle C.J."/>
            <person name="Probst A.J."/>
            <person name="Thomas B.C."/>
            <person name="Singh A."/>
            <person name="Wilkins M.J."/>
            <person name="Karaoz U."/>
            <person name="Brodie E.L."/>
            <person name="Williams K.H."/>
            <person name="Hubbard S.S."/>
            <person name="Banfield J.F."/>
        </authorList>
    </citation>
    <scope>NUCLEOTIDE SEQUENCE [LARGE SCALE GENOMIC DNA]</scope>
</reference>
<dbReference type="InterPro" id="IPR050238">
    <property type="entry name" value="DNA_Rep/Repair_Clamp_Loader"/>
</dbReference>
<accession>A0A1F7WM62</accession>
<gene>
    <name evidence="1" type="ORF">A2112_00610</name>
</gene>
<dbReference type="PANTHER" id="PTHR11669">
    <property type="entry name" value="REPLICATION FACTOR C / DNA POLYMERASE III GAMMA-TAU SUBUNIT"/>
    <property type="match status" value="1"/>
</dbReference>
<dbReference type="GO" id="GO:0006261">
    <property type="term" value="P:DNA-templated DNA replication"/>
    <property type="evidence" value="ECO:0007669"/>
    <property type="project" value="TreeGrafter"/>
</dbReference>
<dbReference type="SUPFAM" id="SSF52540">
    <property type="entry name" value="P-loop containing nucleoside triphosphate hydrolases"/>
    <property type="match status" value="1"/>
</dbReference>
<sequence>MHAYLLIGKDLENLDKEAVNLSQKLDASLMEFPLLKIEDVRQLSRVTSLSLSRREAIYIKGIDGATTEAQNAFLKRLEEPQENLFYILSAASVAKVLPTIVSRCQIIFVKNPRGQISPEADNFLKLNLGEKLIFVEGIKKRENAESFLEEVIENWHLTLIKGDSNLAQKAQNLKRALGALSSIKRNGNVLLQLTNFVISLE</sequence>
<dbReference type="AlphaFoldDB" id="A0A1F7WM62"/>
<evidence type="ECO:0000313" key="2">
    <source>
        <dbReference type="Proteomes" id="UP000177091"/>
    </source>
</evidence>
<comment type="caution">
    <text evidence="1">The sequence shown here is derived from an EMBL/GenBank/DDBJ whole genome shotgun (WGS) entry which is preliminary data.</text>
</comment>
<dbReference type="Pfam" id="PF13177">
    <property type="entry name" value="DNA_pol3_delta2"/>
    <property type="match status" value="1"/>
</dbReference>
<evidence type="ECO:0008006" key="3">
    <source>
        <dbReference type="Google" id="ProtNLM"/>
    </source>
</evidence>
<dbReference type="Gene3D" id="3.40.50.300">
    <property type="entry name" value="P-loop containing nucleotide triphosphate hydrolases"/>
    <property type="match status" value="1"/>
</dbReference>
<dbReference type="EMBL" id="MGFK01000026">
    <property type="protein sequence ID" value="OGM03923.1"/>
    <property type="molecule type" value="Genomic_DNA"/>
</dbReference>
<dbReference type="PANTHER" id="PTHR11669:SF8">
    <property type="entry name" value="DNA POLYMERASE III SUBUNIT DELTA"/>
    <property type="match status" value="1"/>
</dbReference>
<organism evidence="1 2">
    <name type="scientific">Candidatus Woesebacteria bacterium GWA1_42_12</name>
    <dbReference type="NCBI Taxonomy" id="1802472"/>
    <lineage>
        <taxon>Bacteria</taxon>
        <taxon>Candidatus Woeseibacteriota</taxon>
    </lineage>
</organism>
<name>A0A1F7WM62_9BACT</name>
<dbReference type="Proteomes" id="UP000177091">
    <property type="component" value="Unassembled WGS sequence"/>
</dbReference>
<evidence type="ECO:0000313" key="1">
    <source>
        <dbReference type="EMBL" id="OGM03923.1"/>
    </source>
</evidence>
<protein>
    <recommendedName>
        <fullName evidence="3">DNA polymerase III delta N-terminal domain-containing protein</fullName>
    </recommendedName>
</protein>
<proteinExistence type="predicted"/>